<reference evidence="2 3" key="1">
    <citation type="submission" date="2016-07" db="EMBL/GenBank/DDBJ databases">
        <title>Multiple horizontal gene transfer events from other fungi enriched the ability of initially mycotrophic Trichoderma (Ascomycota) to feed on dead plant biomass.</title>
        <authorList>
            <consortium name="DOE Joint Genome Institute"/>
            <person name="Aerts A."/>
            <person name="Atanasova L."/>
            <person name="Chenthamara K."/>
            <person name="Zhang J."/>
            <person name="Grujic M."/>
            <person name="Henrissat B."/>
            <person name="Kuo A."/>
            <person name="Salamov A."/>
            <person name="Lipzen A."/>
            <person name="Labutti K."/>
            <person name="Barry K."/>
            <person name="Miao Y."/>
            <person name="Rahimi M.J."/>
            <person name="Shen Q."/>
            <person name="Grigoriev I.V."/>
            <person name="Kubicek C.P."/>
            <person name="Druzhinina I.S."/>
        </authorList>
    </citation>
    <scope>NUCLEOTIDE SEQUENCE [LARGE SCALE GENOMIC DNA]</scope>
    <source>
        <strain evidence="2 3">ATCC 18648</strain>
    </source>
</reference>
<dbReference type="EMBL" id="KZ679139">
    <property type="protein sequence ID" value="PTB73243.1"/>
    <property type="molecule type" value="Genomic_DNA"/>
</dbReference>
<evidence type="ECO:0000313" key="2">
    <source>
        <dbReference type="EMBL" id="PTB73243.1"/>
    </source>
</evidence>
<keyword evidence="3" id="KW-1185">Reference proteome</keyword>
<dbReference type="AlphaFoldDB" id="A0A2T4BV93"/>
<sequence length="162" mass="18285">MGLGASPQAVWHRWTVRRRYEATTVVTGATAHVLWIHACRRRRRCCKLFRQPSSLLTWPAGMQSLYIPEDLPISVQDMELAIEKSWRRSILRQSPTGYDERWTHIGWLATFPSFLNAGECRGTGDKSAPALTPMPLATARTRHARKRGVIGSDKNGDCGKAR</sequence>
<evidence type="ECO:0000313" key="3">
    <source>
        <dbReference type="Proteomes" id="UP000240760"/>
    </source>
</evidence>
<gene>
    <name evidence="2" type="ORF">M440DRAFT_145207</name>
</gene>
<dbReference type="Proteomes" id="UP000240760">
    <property type="component" value="Unassembled WGS sequence"/>
</dbReference>
<protein>
    <submittedName>
        <fullName evidence="2">Uncharacterized protein</fullName>
    </submittedName>
</protein>
<feature type="region of interest" description="Disordered" evidence="1">
    <location>
        <begin position="142"/>
        <end position="162"/>
    </location>
</feature>
<evidence type="ECO:0000256" key="1">
    <source>
        <dbReference type="SAM" id="MobiDB-lite"/>
    </source>
</evidence>
<name>A0A2T4BV93_TRILO</name>
<proteinExistence type="predicted"/>
<organism evidence="2 3">
    <name type="scientific">Trichoderma longibrachiatum ATCC 18648</name>
    <dbReference type="NCBI Taxonomy" id="983965"/>
    <lineage>
        <taxon>Eukaryota</taxon>
        <taxon>Fungi</taxon>
        <taxon>Dikarya</taxon>
        <taxon>Ascomycota</taxon>
        <taxon>Pezizomycotina</taxon>
        <taxon>Sordariomycetes</taxon>
        <taxon>Hypocreomycetidae</taxon>
        <taxon>Hypocreales</taxon>
        <taxon>Hypocreaceae</taxon>
        <taxon>Trichoderma</taxon>
    </lineage>
</organism>
<accession>A0A2T4BV93</accession>